<dbReference type="Proteomes" id="UP000003416">
    <property type="component" value="Unassembled WGS sequence"/>
</dbReference>
<accession>F3PXT0</accession>
<protein>
    <submittedName>
        <fullName evidence="1">Conserved domain protein</fullName>
    </submittedName>
</protein>
<dbReference type="EMBL" id="AFBN01000099">
    <property type="protein sequence ID" value="EGF51662.1"/>
    <property type="molecule type" value="Genomic_DNA"/>
</dbReference>
<proteinExistence type="predicted"/>
<gene>
    <name evidence="1" type="ORF">HMPREF9446_03578</name>
</gene>
<dbReference type="HOGENOM" id="CLU_082062_0_0_10"/>
<dbReference type="AlphaFoldDB" id="F3PXT0"/>
<dbReference type="STRING" id="763034.HMPREF9446_03578"/>
<name>F3PXT0_9BACE</name>
<evidence type="ECO:0000313" key="1">
    <source>
        <dbReference type="EMBL" id="EGF51662.1"/>
    </source>
</evidence>
<keyword evidence="2" id="KW-1185">Reference proteome</keyword>
<sequence length="257" mass="29069">MLTFAIIYSITMNLKVIVICLLLPIGALAQNVTNAESEDNRILKFSNFSASLEFTTKYMWRGIEYGTSPVFLPMLSYSYKGFNVYAMGGYAANGSHQEVDFGISYTHKWLTIGFNDYYYPTAVSEKDNYFVFKNRETSHYVEASATLAPQKFPVYLTLSSYVFGMDKKPNGSQAFSSYAEIGYNHHFKGNNVMTVLVGAELNRGFYTDYEKGFSVCNVAAKYTTSIPLGKYKLPISASLVFNPYKEKAYFTFSAYLR</sequence>
<evidence type="ECO:0000313" key="2">
    <source>
        <dbReference type="Proteomes" id="UP000003416"/>
    </source>
</evidence>
<dbReference type="eggNOG" id="ENOG50345HE">
    <property type="taxonomic scope" value="Bacteria"/>
</dbReference>
<reference evidence="1 2" key="1">
    <citation type="submission" date="2011-02" db="EMBL/GenBank/DDBJ databases">
        <authorList>
            <person name="Weinstock G."/>
            <person name="Sodergren E."/>
            <person name="Clifton S."/>
            <person name="Fulton L."/>
            <person name="Fulton B."/>
            <person name="Courtney L."/>
            <person name="Fronick C."/>
            <person name="Harrison M."/>
            <person name="Strong C."/>
            <person name="Farmer C."/>
            <person name="Delahaunty K."/>
            <person name="Markovic C."/>
            <person name="Hall O."/>
            <person name="Minx P."/>
            <person name="Tomlinson C."/>
            <person name="Mitreva M."/>
            <person name="Hou S."/>
            <person name="Chen J."/>
            <person name="Wollam A."/>
            <person name="Pepin K.H."/>
            <person name="Johnson M."/>
            <person name="Bhonagiri V."/>
            <person name="Zhang X."/>
            <person name="Suruliraj S."/>
            <person name="Warren W."/>
            <person name="Chinwalla A."/>
            <person name="Mardis E.R."/>
            <person name="Wilson R.K."/>
        </authorList>
    </citation>
    <scope>NUCLEOTIDE SEQUENCE [LARGE SCALE GENOMIC DNA]</scope>
    <source>
        <strain evidence="1 2">YIT 12057</strain>
    </source>
</reference>
<organism evidence="1 2">
    <name type="scientific">Bacteroides fluxus YIT 12057</name>
    <dbReference type="NCBI Taxonomy" id="763034"/>
    <lineage>
        <taxon>Bacteria</taxon>
        <taxon>Pseudomonadati</taxon>
        <taxon>Bacteroidota</taxon>
        <taxon>Bacteroidia</taxon>
        <taxon>Bacteroidales</taxon>
        <taxon>Bacteroidaceae</taxon>
        <taxon>Bacteroides</taxon>
    </lineage>
</organism>
<comment type="caution">
    <text evidence="1">The sequence shown here is derived from an EMBL/GenBank/DDBJ whole genome shotgun (WGS) entry which is preliminary data.</text>
</comment>